<dbReference type="PANTHER" id="PTHR35303">
    <property type="entry name" value="OS02G0197800 PROTEIN"/>
    <property type="match status" value="1"/>
</dbReference>
<dbReference type="OrthoDB" id="9794178at2"/>
<evidence type="ECO:0000259" key="3">
    <source>
        <dbReference type="Pfam" id="PF06155"/>
    </source>
</evidence>
<dbReference type="Proteomes" id="UP000237889">
    <property type="component" value="Chromosome"/>
</dbReference>
<dbReference type="InterPro" id="IPR038492">
    <property type="entry name" value="GBBH-like_N_sf"/>
</dbReference>
<dbReference type="Gene3D" id="3.30.2020.30">
    <property type="match status" value="1"/>
</dbReference>
<dbReference type="SUPFAM" id="SSF82171">
    <property type="entry name" value="DPP6 N-terminal domain-like"/>
    <property type="match status" value="1"/>
</dbReference>
<dbReference type="RefSeq" id="WP_106747605.1">
    <property type="nucleotide sequence ID" value="NZ_CP027668.1"/>
</dbReference>
<dbReference type="Pfam" id="PF06155">
    <property type="entry name" value="GBBH-like_N"/>
    <property type="match status" value="1"/>
</dbReference>
<reference evidence="4 5" key="1">
    <citation type="submission" date="2018-03" db="EMBL/GenBank/DDBJ databases">
        <title>Genome sequencing of Phreatobacter sp.</title>
        <authorList>
            <person name="Kim S.-J."/>
            <person name="Heo J."/>
            <person name="Kwon S.-W."/>
        </authorList>
    </citation>
    <scope>NUCLEOTIDE SEQUENCE [LARGE SCALE GENOMIC DNA]</scope>
    <source>
        <strain evidence="4 5">S-12</strain>
    </source>
</reference>
<gene>
    <name evidence="4" type="ORF">C6569_03885</name>
</gene>
<keyword evidence="1" id="KW-0479">Metal-binding</keyword>
<evidence type="ECO:0000313" key="5">
    <source>
        <dbReference type="Proteomes" id="UP000237889"/>
    </source>
</evidence>
<name>A0A2S0N820_9HYPH</name>
<sequence>MTDISAVESATGRHHAWPTELRLSADRRRLTVSFDDGHIFALDAEYLRVESPSAEVQGHSPSERKFVGGKKDVQLIGIDRVGHYAVRLTFDDMHSSGIYSWDYLYELGRDHDATWTRYLDGLAAAGASRERPGR</sequence>
<evidence type="ECO:0000256" key="1">
    <source>
        <dbReference type="ARBA" id="ARBA00022723"/>
    </source>
</evidence>
<feature type="domain" description="Gamma-butyrobetaine hydroxylase-like N-terminal" evidence="3">
    <location>
        <begin position="22"/>
        <end position="105"/>
    </location>
</feature>
<dbReference type="InterPro" id="IPR010376">
    <property type="entry name" value="GBBH-like_N"/>
</dbReference>
<keyword evidence="2" id="KW-0408">Iron</keyword>
<dbReference type="KEGG" id="phr:C6569_03885"/>
<organism evidence="4 5">
    <name type="scientific">Phreatobacter cathodiphilus</name>
    <dbReference type="NCBI Taxonomy" id="1868589"/>
    <lineage>
        <taxon>Bacteria</taxon>
        <taxon>Pseudomonadati</taxon>
        <taxon>Pseudomonadota</taxon>
        <taxon>Alphaproteobacteria</taxon>
        <taxon>Hyphomicrobiales</taxon>
        <taxon>Phreatobacteraceae</taxon>
        <taxon>Phreatobacter</taxon>
    </lineage>
</organism>
<accession>A0A2S0N820</accession>
<proteinExistence type="predicted"/>
<evidence type="ECO:0000313" key="4">
    <source>
        <dbReference type="EMBL" id="AVO44275.1"/>
    </source>
</evidence>
<dbReference type="GO" id="GO:0046872">
    <property type="term" value="F:metal ion binding"/>
    <property type="evidence" value="ECO:0007669"/>
    <property type="project" value="UniProtKB-KW"/>
</dbReference>
<dbReference type="PANTHER" id="PTHR35303:SF5">
    <property type="entry name" value="OS02G0197800 PROTEIN"/>
    <property type="match status" value="1"/>
</dbReference>
<protein>
    <recommendedName>
        <fullName evidence="3">Gamma-butyrobetaine hydroxylase-like N-terminal domain-containing protein</fullName>
    </recommendedName>
</protein>
<keyword evidence="5" id="KW-1185">Reference proteome</keyword>
<evidence type="ECO:0000256" key="2">
    <source>
        <dbReference type="ARBA" id="ARBA00023004"/>
    </source>
</evidence>
<dbReference type="EMBL" id="CP027668">
    <property type="protein sequence ID" value="AVO44275.1"/>
    <property type="molecule type" value="Genomic_DNA"/>
</dbReference>
<dbReference type="AlphaFoldDB" id="A0A2S0N820"/>